<evidence type="ECO:0000313" key="2">
    <source>
        <dbReference type="EMBL" id="KAK8039846.1"/>
    </source>
</evidence>
<gene>
    <name evidence="2" type="ORF">PG993_008257</name>
</gene>
<keyword evidence="2" id="KW-0808">Transferase</keyword>
<dbReference type="PANTHER" id="PTHR24359:SF37">
    <property type="entry name" value="PROTEIN KINASE DOMAIN-CONTAINING PROTEIN"/>
    <property type="match status" value="1"/>
</dbReference>
<keyword evidence="3" id="KW-1185">Reference proteome</keyword>
<protein>
    <submittedName>
        <fullName evidence="2">Kinase domain-containing protein</fullName>
    </submittedName>
</protein>
<dbReference type="Pfam" id="PF00069">
    <property type="entry name" value="Pkinase"/>
    <property type="match status" value="1"/>
</dbReference>
<dbReference type="Gene3D" id="1.10.510.10">
    <property type="entry name" value="Transferase(Phosphotransferase) domain 1"/>
    <property type="match status" value="1"/>
</dbReference>
<organism evidence="2 3">
    <name type="scientific">Apiospora rasikravindrae</name>
    <dbReference type="NCBI Taxonomy" id="990691"/>
    <lineage>
        <taxon>Eukaryota</taxon>
        <taxon>Fungi</taxon>
        <taxon>Dikarya</taxon>
        <taxon>Ascomycota</taxon>
        <taxon>Pezizomycotina</taxon>
        <taxon>Sordariomycetes</taxon>
        <taxon>Xylariomycetidae</taxon>
        <taxon>Amphisphaeriales</taxon>
        <taxon>Apiosporaceae</taxon>
        <taxon>Apiospora</taxon>
    </lineage>
</organism>
<dbReference type="InterPro" id="IPR011009">
    <property type="entry name" value="Kinase-like_dom_sf"/>
</dbReference>
<sequence length="599" mass="67851">MSSCLCSNEICRCAIEALRDKGMQALLRASQEDASDERLRFVPRESIIREISPGFISRVLRRVRDNDDDIAVSVEKATNHISPRMVCQCKKPFCTGSRVIFASLLFAGLHGILVHFLHAAQPDDCDSSLWKLSQAEATFDDDTTVFHHIYQLKGAPRDLFFYWVYQLRALCFQKKGDNGQVKKLGVEDGLKDSVRLPWSSVEEGSNPLNRVVAQASSKAVIIGRQSAKVERIYIHRSHHNLDESTNSFALKTFLRGRELSKLNFDSELRNNNAIIGSNRVISLEAAFEHRGNFYMVFPWAELGDLRGIWQGYIPRSNQATGQQINHAIWYSPQWLLGECYGIASAVADIHGRGSSKPQPHCLLHADIKAENILGFRHERSVFLKLADFGHSHILETVSSCVAVDDMMNPRSYRAPEYDTQESVTTKYDVWSLGCLFLDFVTWALLGWQGVDDFEKQRVREANDPKADYGNASEDTFFKRVAGRRGALSWSRIRPSYKPTTPRIDSNSGFTREHTVSFQGFNRPVVTQIREPVSAHITRLRGISQLDDRIKQLLDVIENKMLITDCDKRAWSDEVRDIIADIVAKTQRDGNHISSDSGKQ</sequence>
<evidence type="ECO:0000259" key="1">
    <source>
        <dbReference type="PROSITE" id="PS50011"/>
    </source>
</evidence>
<keyword evidence="2" id="KW-0418">Kinase</keyword>
<dbReference type="PROSITE" id="PS50011">
    <property type="entry name" value="PROTEIN_KINASE_DOM"/>
    <property type="match status" value="1"/>
</dbReference>
<dbReference type="GO" id="GO:0016301">
    <property type="term" value="F:kinase activity"/>
    <property type="evidence" value="ECO:0007669"/>
    <property type="project" value="UniProtKB-KW"/>
</dbReference>
<dbReference type="Proteomes" id="UP001444661">
    <property type="component" value="Unassembled WGS sequence"/>
</dbReference>
<dbReference type="EMBL" id="JAQQWK010000006">
    <property type="protein sequence ID" value="KAK8039846.1"/>
    <property type="molecule type" value="Genomic_DNA"/>
</dbReference>
<dbReference type="InterPro" id="IPR000719">
    <property type="entry name" value="Prot_kinase_dom"/>
</dbReference>
<comment type="caution">
    <text evidence="2">The sequence shown here is derived from an EMBL/GenBank/DDBJ whole genome shotgun (WGS) entry which is preliminary data.</text>
</comment>
<proteinExistence type="predicted"/>
<dbReference type="PANTHER" id="PTHR24359">
    <property type="entry name" value="SERINE/THREONINE-PROTEIN KINASE SBK1"/>
    <property type="match status" value="1"/>
</dbReference>
<name>A0ABR1T191_9PEZI</name>
<feature type="domain" description="Protein kinase" evidence="1">
    <location>
        <begin position="206"/>
        <end position="582"/>
    </location>
</feature>
<dbReference type="SMART" id="SM00220">
    <property type="entry name" value="S_TKc"/>
    <property type="match status" value="1"/>
</dbReference>
<accession>A0ABR1T191</accession>
<evidence type="ECO:0000313" key="3">
    <source>
        <dbReference type="Proteomes" id="UP001444661"/>
    </source>
</evidence>
<dbReference type="SUPFAM" id="SSF56112">
    <property type="entry name" value="Protein kinase-like (PK-like)"/>
    <property type="match status" value="1"/>
</dbReference>
<reference evidence="2 3" key="1">
    <citation type="submission" date="2023-01" db="EMBL/GenBank/DDBJ databases">
        <title>Analysis of 21 Apiospora genomes using comparative genomics revels a genus with tremendous synthesis potential of carbohydrate active enzymes and secondary metabolites.</title>
        <authorList>
            <person name="Sorensen T."/>
        </authorList>
    </citation>
    <scope>NUCLEOTIDE SEQUENCE [LARGE SCALE GENOMIC DNA]</scope>
    <source>
        <strain evidence="2 3">CBS 33761</strain>
    </source>
</reference>